<dbReference type="AlphaFoldDB" id="A0A345X0Q4"/>
<dbReference type="PROSITE" id="PS00449">
    <property type="entry name" value="ATPASE_A"/>
    <property type="match status" value="1"/>
</dbReference>
<evidence type="ECO:0000256" key="8">
    <source>
        <dbReference type="ARBA" id="ARBA00022781"/>
    </source>
</evidence>
<evidence type="ECO:0000256" key="7">
    <source>
        <dbReference type="ARBA" id="ARBA00022692"/>
    </source>
</evidence>
<keyword evidence="11 14" id="KW-0472">Membrane</keyword>
<evidence type="ECO:0000256" key="13">
    <source>
        <dbReference type="RuleBase" id="RU004450"/>
    </source>
</evidence>
<feature type="transmembrane region" description="Helical" evidence="14">
    <location>
        <begin position="66"/>
        <end position="88"/>
    </location>
</feature>
<feature type="transmembrane region" description="Helical" evidence="14">
    <location>
        <begin position="12"/>
        <end position="30"/>
    </location>
</feature>
<evidence type="ECO:0000256" key="4">
    <source>
        <dbReference type="ARBA" id="ARBA00011648"/>
    </source>
</evidence>
<dbReference type="InterPro" id="IPR045083">
    <property type="entry name" value="ATP_synth_F0_asu_bact/mt"/>
</dbReference>
<evidence type="ECO:0000256" key="10">
    <source>
        <dbReference type="ARBA" id="ARBA00023065"/>
    </source>
</evidence>
<dbReference type="InterPro" id="IPR000568">
    <property type="entry name" value="ATP_synth_F0_asu"/>
</dbReference>
<keyword evidence="10" id="KW-0406">Ion transport</keyword>
<dbReference type="InterPro" id="IPR035908">
    <property type="entry name" value="F0_ATP_A_sf"/>
</dbReference>
<evidence type="ECO:0000256" key="12">
    <source>
        <dbReference type="ARBA" id="ARBA00023310"/>
    </source>
</evidence>
<evidence type="ECO:0000256" key="5">
    <source>
        <dbReference type="ARBA" id="ARBA00022448"/>
    </source>
</evidence>
<evidence type="ECO:0000256" key="2">
    <source>
        <dbReference type="ARBA" id="ARBA00004141"/>
    </source>
</evidence>
<feature type="transmembrane region" description="Helical" evidence="14">
    <location>
        <begin position="100"/>
        <end position="118"/>
    </location>
</feature>
<dbReference type="Gene3D" id="1.20.120.220">
    <property type="entry name" value="ATP synthase, F0 complex, subunit A"/>
    <property type="match status" value="1"/>
</dbReference>
<dbReference type="PANTHER" id="PTHR11410:SF0">
    <property type="entry name" value="ATP SYNTHASE SUBUNIT A"/>
    <property type="match status" value="1"/>
</dbReference>
<keyword evidence="8" id="KW-0375">Hydrogen ion transport</keyword>
<comment type="subcellular location">
    <subcellularLocation>
        <location evidence="2">Membrane</location>
        <topology evidence="2">Multi-pass membrane protein</topology>
    </subcellularLocation>
    <subcellularLocation>
        <location evidence="13">Mitochondrion inner membrane</location>
        <topology evidence="13">Multi-pass membrane protein</topology>
    </subcellularLocation>
</comment>
<dbReference type="SUPFAM" id="SSF81336">
    <property type="entry name" value="F1F0 ATP synthase subunit A"/>
    <property type="match status" value="1"/>
</dbReference>
<evidence type="ECO:0000256" key="3">
    <source>
        <dbReference type="ARBA" id="ARBA00006810"/>
    </source>
</evidence>
<protein>
    <recommendedName>
        <fullName evidence="13">ATP synthase subunit a</fullName>
    </recommendedName>
</protein>
<name>A0A345X0Q4_ZELCH</name>
<comment type="similarity">
    <text evidence="3">Belongs to the ATPase A chain family.</text>
</comment>
<evidence type="ECO:0000256" key="6">
    <source>
        <dbReference type="ARBA" id="ARBA00022547"/>
    </source>
</evidence>
<keyword evidence="5" id="KW-0813">Transport</keyword>
<dbReference type="CDD" id="cd00310">
    <property type="entry name" value="ATP-synt_Fo_a_6"/>
    <property type="match status" value="1"/>
</dbReference>
<evidence type="ECO:0000313" key="15">
    <source>
        <dbReference type="EMBL" id="AXK15296.1"/>
    </source>
</evidence>
<sequence length="222" mass="26567">MMLNLFTMFDPNLSYFSFNWMSSNLFMLIIPQMFWFYPSRIINILTFFMTNMWLEYKMILSNKFNLMNLIFFISMFFFFFFSNFMGLFPYIFTSSSHLHFSLSFSLPMWFGLMLFGWLNNTNHMFTHLVPMGTPFILMFFMVIIETLSNIIRPLTLSIRLVANMIAGHLLLTLLSMFAPKFMMMYFIILIIQLLLLILEISVSIIQSYVFVILLILYMKEIN</sequence>
<evidence type="ECO:0000256" key="11">
    <source>
        <dbReference type="ARBA" id="ARBA00023136"/>
    </source>
</evidence>
<evidence type="ECO:0000256" key="9">
    <source>
        <dbReference type="ARBA" id="ARBA00022989"/>
    </source>
</evidence>
<evidence type="ECO:0000256" key="1">
    <source>
        <dbReference type="ARBA" id="ARBA00002070"/>
    </source>
</evidence>
<reference evidence="15" key="1">
    <citation type="submission" date="2018-01" db="EMBL/GenBank/DDBJ databases">
        <title>Mitochondrial Genomes of Zele cholophthalmus.</title>
        <authorList>
            <person name="Xu L."/>
        </authorList>
    </citation>
    <scope>NUCLEOTIDE SEQUENCE</scope>
</reference>
<keyword evidence="6" id="KW-0138">CF(0)</keyword>
<comment type="function">
    <text evidence="1">Mitochondrial membrane ATP synthase (F(1)F(0) ATP synthase or Complex V) produces ATP from ADP in the presence of a proton gradient across the membrane which is generated by electron transport complexes of the respiratory chain. F-type ATPases consist of two structural domains, F(1) - containing the extramembraneous catalytic core and F(0) - containing the membrane proton channel, linked together by a central stalk and a peripheral stalk. During catalysis, ATP synthesis in the catalytic domain of F(1) is coupled via a rotary mechanism of the central stalk subunits to proton translocation. Key component of the proton channel; it may play a direct role in the translocation of protons across the membrane.</text>
</comment>
<feature type="transmembrane region" description="Helical" evidence="14">
    <location>
        <begin position="184"/>
        <end position="217"/>
    </location>
</feature>
<dbReference type="GeneID" id="37626427"/>
<dbReference type="Pfam" id="PF00119">
    <property type="entry name" value="ATP-synt_A"/>
    <property type="match status" value="1"/>
</dbReference>
<organism evidence="15">
    <name type="scientific">Zele chlorophthalmus</name>
    <name type="common">Braconid wasp</name>
    <name type="synonym">Bracon chlorophthalmus</name>
    <dbReference type="NCBI Taxonomy" id="1080924"/>
    <lineage>
        <taxon>Eukaryota</taxon>
        <taxon>Metazoa</taxon>
        <taxon>Ecdysozoa</taxon>
        <taxon>Arthropoda</taxon>
        <taxon>Hexapoda</taxon>
        <taxon>Insecta</taxon>
        <taxon>Pterygota</taxon>
        <taxon>Neoptera</taxon>
        <taxon>Endopterygota</taxon>
        <taxon>Hymenoptera</taxon>
        <taxon>Apocrita</taxon>
        <taxon>Ichneumonoidea</taxon>
        <taxon>Braconidae</taxon>
        <taxon>Zeleinae</taxon>
        <taxon>Zele</taxon>
    </lineage>
</organism>
<dbReference type="PANTHER" id="PTHR11410">
    <property type="entry name" value="ATP SYNTHASE SUBUNIT A"/>
    <property type="match status" value="1"/>
</dbReference>
<dbReference type="InterPro" id="IPR023011">
    <property type="entry name" value="ATP_synth_F0_asu_AS"/>
</dbReference>
<dbReference type="GO" id="GO:0046933">
    <property type="term" value="F:proton-transporting ATP synthase activity, rotational mechanism"/>
    <property type="evidence" value="ECO:0007669"/>
    <property type="project" value="TreeGrafter"/>
</dbReference>
<dbReference type="RefSeq" id="YP_009512904.1">
    <property type="nucleotide sequence ID" value="NC_039181.1"/>
</dbReference>
<geneLocation type="mitochondrion" evidence="15"/>
<evidence type="ECO:0000256" key="14">
    <source>
        <dbReference type="SAM" id="Phobius"/>
    </source>
</evidence>
<dbReference type="EMBL" id="MG822749">
    <property type="protein sequence ID" value="AXK15296.1"/>
    <property type="molecule type" value="Genomic_DNA"/>
</dbReference>
<dbReference type="NCBIfam" id="TIGR01131">
    <property type="entry name" value="ATP_synt_6_or_A"/>
    <property type="match status" value="1"/>
</dbReference>
<accession>A0A345X0Q4</accession>
<dbReference type="PRINTS" id="PR00123">
    <property type="entry name" value="ATPASEA"/>
</dbReference>
<keyword evidence="7 14" id="KW-0812">Transmembrane</keyword>
<keyword evidence="12" id="KW-0066">ATP synthesis</keyword>
<proteinExistence type="inferred from homology"/>
<keyword evidence="15" id="KW-0496">Mitochondrion</keyword>
<comment type="subunit">
    <text evidence="4">F-type ATPases have 2 components, CF(1) - the catalytic core - and CF(0) - the membrane proton channel. CF(1) has five subunits: alpha(3), beta(3), gamma(1), delta(1), epsilon(1). CF(0) has three main subunits: a, b and c.</text>
</comment>
<dbReference type="GO" id="GO:0045259">
    <property type="term" value="C:proton-transporting ATP synthase complex"/>
    <property type="evidence" value="ECO:0007669"/>
    <property type="project" value="UniProtKB-KW"/>
</dbReference>
<dbReference type="GO" id="GO:0005743">
    <property type="term" value="C:mitochondrial inner membrane"/>
    <property type="evidence" value="ECO:0007669"/>
    <property type="project" value="UniProtKB-SubCell"/>
</dbReference>
<keyword evidence="9 14" id="KW-1133">Transmembrane helix</keyword>
<gene>
    <name evidence="15" type="primary">atp6</name>
</gene>